<keyword evidence="2" id="KW-1185">Reference proteome</keyword>
<gene>
    <name evidence="1" type="ORF">HCJ96_11050</name>
</gene>
<reference evidence="1 2" key="1">
    <citation type="submission" date="2020-03" db="EMBL/GenBank/DDBJ databases">
        <title>Alteromonas ponticola sp. nov., isolated from seawater.</title>
        <authorList>
            <person name="Yoon J.-H."/>
            <person name="Kim Y.-O."/>
        </authorList>
    </citation>
    <scope>NUCLEOTIDE SEQUENCE [LARGE SCALE GENOMIC DNA]</scope>
    <source>
        <strain evidence="1 2">MYP5</strain>
    </source>
</reference>
<comment type="caution">
    <text evidence="1">The sequence shown here is derived from an EMBL/GenBank/DDBJ whole genome shotgun (WGS) entry which is preliminary data.</text>
</comment>
<sequence>MFGILKQKITANRFKRHELGVIENIPADVFQQIIDEQTAMGWESSGSFHQFNWSKKWTLKLRKGTTVLELEWSPEAQGNMVGLQRILTDVAKEFELKVLVCPTY</sequence>
<organism evidence="1 2">
    <name type="scientific">Alteromonas ponticola</name>
    <dbReference type="NCBI Taxonomy" id="2720613"/>
    <lineage>
        <taxon>Bacteria</taxon>
        <taxon>Pseudomonadati</taxon>
        <taxon>Pseudomonadota</taxon>
        <taxon>Gammaproteobacteria</taxon>
        <taxon>Alteromonadales</taxon>
        <taxon>Alteromonadaceae</taxon>
        <taxon>Alteromonas/Salinimonas group</taxon>
        <taxon>Alteromonas</taxon>
    </lineage>
</organism>
<evidence type="ECO:0000313" key="2">
    <source>
        <dbReference type="Proteomes" id="UP000709336"/>
    </source>
</evidence>
<dbReference type="EMBL" id="JAATNW010000005">
    <property type="protein sequence ID" value="NMH60560.1"/>
    <property type="molecule type" value="Genomic_DNA"/>
</dbReference>
<dbReference type="Proteomes" id="UP000709336">
    <property type="component" value="Unassembled WGS sequence"/>
</dbReference>
<evidence type="ECO:0000313" key="1">
    <source>
        <dbReference type="EMBL" id="NMH60560.1"/>
    </source>
</evidence>
<protein>
    <submittedName>
        <fullName evidence="1">Uncharacterized protein</fullName>
    </submittedName>
</protein>
<dbReference type="RefSeq" id="WP_169211106.1">
    <property type="nucleotide sequence ID" value="NZ_JAATNW010000005.1"/>
</dbReference>
<proteinExistence type="predicted"/>
<accession>A0ABX1R265</accession>
<name>A0ABX1R265_9ALTE</name>